<dbReference type="AlphaFoldDB" id="A0A448X4B3"/>
<dbReference type="Proteomes" id="UP000784294">
    <property type="component" value="Unassembled WGS sequence"/>
</dbReference>
<feature type="compositionally biased region" description="Polar residues" evidence="1">
    <location>
        <begin position="52"/>
        <end position="80"/>
    </location>
</feature>
<feature type="non-terminal residue" evidence="2">
    <location>
        <position position="1"/>
    </location>
</feature>
<accession>A0A448X4B3</accession>
<reference evidence="2" key="1">
    <citation type="submission" date="2018-11" db="EMBL/GenBank/DDBJ databases">
        <authorList>
            <consortium name="Pathogen Informatics"/>
        </authorList>
    </citation>
    <scope>NUCLEOTIDE SEQUENCE</scope>
</reference>
<evidence type="ECO:0000313" key="3">
    <source>
        <dbReference type="Proteomes" id="UP000784294"/>
    </source>
</evidence>
<keyword evidence="3" id="KW-1185">Reference proteome</keyword>
<proteinExistence type="predicted"/>
<organism evidence="2 3">
    <name type="scientific">Protopolystoma xenopodis</name>
    <dbReference type="NCBI Taxonomy" id="117903"/>
    <lineage>
        <taxon>Eukaryota</taxon>
        <taxon>Metazoa</taxon>
        <taxon>Spiralia</taxon>
        <taxon>Lophotrochozoa</taxon>
        <taxon>Platyhelminthes</taxon>
        <taxon>Monogenea</taxon>
        <taxon>Polyopisthocotylea</taxon>
        <taxon>Polystomatidea</taxon>
        <taxon>Polystomatidae</taxon>
        <taxon>Protopolystoma</taxon>
    </lineage>
</organism>
<feature type="region of interest" description="Disordered" evidence="1">
    <location>
        <begin position="1"/>
        <end position="94"/>
    </location>
</feature>
<evidence type="ECO:0000256" key="1">
    <source>
        <dbReference type="SAM" id="MobiDB-lite"/>
    </source>
</evidence>
<sequence>ATPTSPSPRLHNRVYQPRFRPSLASATGLRETAPRSFPSPTNITGPPKRLSRTTPTTDGQLRVANPQSQYLRQPHSPEQTQTRRRSLDASDNLYLSPLKTSTEIVNASTRWTNNETEAKQGTRYSERVSHGQWRPRSAYDPSAKLLVLV</sequence>
<dbReference type="EMBL" id="CAAALY010089254">
    <property type="protein sequence ID" value="VEL27708.1"/>
    <property type="molecule type" value="Genomic_DNA"/>
</dbReference>
<protein>
    <submittedName>
        <fullName evidence="2">Uncharacterized protein</fullName>
    </submittedName>
</protein>
<evidence type="ECO:0000313" key="2">
    <source>
        <dbReference type="EMBL" id="VEL27708.1"/>
    </source>
</evidence>
<comment type="caution">
    <text evidence="2">The sequence shown here is derived from an EMBL/GenBank/DDBJ whole genome shotgun (WGS) entry which is preliminary data.</text>
</comment>
<name>A0A448X4B3_9PLAT</name>
<gene>
    <name evidence="2" type="ORF">PXEA_LOCUS21148</name>
</gene>